<name>A0ABU1WM51_9BURK</name>
<dbReference type="SUPFAM" id="SSF53300">
    <property type="entry name" value="vWA-like"/>
    <property type="match status" value="1"/>
</dbReference>
<dbReference type="InterPro" id="IPR002035">
    <property type="entry name" value="VWF_A"/>
</dbReference>
<dbReference type="SMART" id="SM00327">
    <property type="entry name" value="VWA"/>
    <property type="match status" value="1"/>
</dbReference>
<keyword evidence="4" id="KW-1185">Reference proteome</keyword>
<evidence type="ECO:0000313" key="3">
    <source>
        <dbReference type="EMBL" id="MDR7150112.1"/>
    </source>
</evidence>
<dbReference type="Gene3D" id="3.40.50.410">
    <property type="entry name" value="von Willebrand factor, type A domain"/>
    <property type="match status" value="1"/>
</dbReference>
<comment type="caution">
    <text evidence="3">The sequence shown here is derived from an EMBL/GenBank/DDBJ whole genome shotgun (WGS) entry which is preliminary data.</text>
</comment>
<feature type="domain" description="VWFA" evidence="2">
    <location>
        <begin position="487"/>
        <end position="671"/>
    </location>
</feature>
<organism evidence="3 4">
    <name type="scientific">Hydrogenophaga palleronii</name>
    <dbReference type="NCBI Taxonomy" id="65655"/>
    <lineage>
        <taxon>Bacteria</taxon>
        <taxon>Pseudomonadati</taxon>
        <taxon>Pseudomonadota</taxon>
        <taxon>Betaproteobacteria</taxon>
        <taxon>Burkholderiales</taxon>
        <taxon>Comamonadaceae</taxon>
        <taxon>Hydrogenophaga</taxon>
    </lineage>
</organism>
<evidence type="ECO:0000259" key="2">
    <source>
        <dbReference type="PROSITE" id="PS50234"/>
    </source>
</evidence>
<dbReference type="Proteomes" id="UP001265700">
    <property type="component" value="Unassembled WGS sequence"/>
</dbReference>
<reference evidence="3 4" key="1">
    <citation type="submission" date="2023-07" db="EMBL/GenBank/DDBJ databases">
        <title>Sorghum-associated microbial communities from plants grown in Nebraska, USA.</title>
        <authorList>
            <person name="Schachtman D."/>
        </authorList>
    </citation>
    <scope>NUCLEOTIDE SEQUENCE [LARGE SCALE GENOMIC DNA]</scope>
    <source>
        <strain evidence="3 4">4249</strain>
    </source>
</reference>
<dbReference type="PROSITE" id="PS50234">
    <property type="entry name" value="VWFA"/>
    <property type="match status" value="1"/>
</dbReference>
<dbReference type="RefSeq" id="WP_310315313.1">
    <property type="nucleotide sequence ID" value="NZ_JAVDWU010000004.1"/>
</dbReference>
<dbReference type="PANTHER" id="PTHR41248">
    <property type="entry name" value="NORD PROTEIN"/>
    <property type="match status" value="1"/>
</dbReference>
<dbReference type="InterPro" id="IPR036465">
    <property type="entry name" value="vWFA_dom_sf"/>
</dbReference>
<accession>A0ABU1WM51</accession>
<sequence>MAEAEDVITDVARHVTVFTHGLWQRHRAKAPTRPVTLLADVAPRLDLLIEAVFGTSYRLRTAQLPARPTLLAQAFQRASFPRARVALPATDGQCLWLPPETGLADSNLAMDRFRALALSQAMRASRGSAAGLALCASPLVRDIYLLVEAIAADAALAQLLPGMARSLNHLRNAALTARPPRGQFAKSRLPLEDLARSWMALLCDQPPAQAPFSGSPNHSVRLAQRLAADMVREHPGIARLGPSPLFRDCWTGDLRSPGAATDATLADRNGEGDAATRAPRSARLTRRPEVREGSEQEDEKSPGAWMIPPDVPHEQAEDPLGMQRPTDRDQAAGADEFADLVSELAQARLIWTPGQAPEVLLSDDPPTTRPRHSNNNASGAPHAICYPEWDFRIKAYRHPGATVRLREAPSGAQQWVDDTLAAHRSLLGAIRQRFAALRPQRTLRRRQTDGDDIDLEACVEGMANMRAGWPMAQDLYCSQQRTRRDMAILILIDVSGSTDGWISNSRRVIDVEREALLLVCIALGAMGEPFAVQAFSGNGPAGVSLWDIKRFDEPYGPPASLRIAALEPDQYTRTGAALRHASATLMREGAAHRLLLLLSDGKPNDCDVYEGRYGIEDTRQAVTEAKLQGISPFCLAVDRQAASYLPDVFGAHHYALLSTPGALPAVLLDWLQRLVKS</sequence>
<dbReference type="EMBL" id="JAVDWU010000004">
    <property type="protein sequence ID" value="MDR7150112.1"/>
    <property type="molecule type" value="Genomic_DNA"/>
</dbReference>
<dbReference type="InterPro" id="IPR051928">
    <property type="entry name" value="NorD/CobT"/>
</dbReference>
<gene>
    <name evidence="3" type="ORF">J2W49_002070</name>
</gene>
<proteinExistence type="predicted"/>
<evidence type="ECO:0000256" key="1">
    <source>
        <dbReference type="SAM" id="MobiDB-lite"/>
    </source>
</evidence>
<evidence type="ECO:0000313" key="4">
    <source>
        <dbReference type="Proteomes" id="UP001265700"/>
    </source>
</evidence>
<protein>
    <submittedName>
        <fullName evidence="3">Nitric oxide reductase NorD protein</fullName>
    </submittedName>
</protein>
<dbReference type="PANTHER" id="PTHR41248:SF1">
    <property type="entry name" value="NORD PROTEIN"/>
    <property type="match status" value="1"/>
</dbReference>
<feature type="region of interest" description="Disordered" evidence="1">
    <location>
        <begin position="260"/>
        <end position="331"/>
    </location>
</feature>
<dbReference type="CDD" id="cd01454">
    <property type="entry name" value="vWA_norD_type"/>
    <property type="match status" value="1"/>
</dbReference>